<proteinExistence type="predicted"/>
<feature type="chain" id="PRO_5035712319" evidence="2">
    <location>
        <begin position="17"/>
        <end position="122"/>
    </location>
</feature>
<keyword evidence="4" id="KW-1185">Reference proteome</keyword>
<keyword evidence="2" id="KW-0732">Signal</keyword>
<gene>
    <name evidence="3" type="ORF">PSON_ATCC_30995.1.T1120183</name>
</gene>
<evidence type="ECO:0000313" key="3">
    <source>
        <dbReference type="EMBL" id="CAD8117032.1"/>
    </source>
</evidence>
<protein>
    <submittedName>
        <fullName evidence="3">Uncharacterized protein</fullName>
    </submittedName>
</protein>
<organism evidence="3 4">
    <name type="scientific">Paramecium sonneborni</name>
    <dbReference type="NCBI Taxonomy" id="65129"/>
    <lineage>
        <taxon>Eukaryota</taxon>
        <taxon>Sar</taxon>
        <taxon>Alveolata</taxon>
        <taxon>Ciliophora</taxon>
        <taxon>Intramacronucleata</taxon>
        <taxon>Oligohymenophorea</taxon>
        <taxon>Peniculida</taxon>
        <taxon>Parameciidae</taxon>
        <taxon>Paramecium</taxon>
    </lineage>
</organism>
<name>A0A8S1QNC3_9CILI</name>
<feature type="compositionally biased region" description="Basic and acidic residues" evidence="1">
    <location>
        <begin position="21"/>
        <end position="40"/>
    </location>
</feature>
<evidence type="ECO:0000256" key="2">
    <source>
        <dbReference type="SAM" id="SignalP"/>
    </source>
</evidence>
<evidence type="ECO:0000256" key="1">
    <source>
        <dbReference type="SAM" id="MobiDB-lite"/>
    </source>
</evidence>
<feature type="region of interest" description="Disordered" evidence="1">
    <location>
        <begin position="20"/>
        <end position="44"/>
    </location>
</feature>
<reference evidence="3" key="1">
    <citation type="submission" date="2021-01" db="EMBL/GenBank/DDBJ databases">
        <authorList>
            <consortium name="Genoscope - CEA"/>
            <person name="William W."/>
        </authorList>
    </citation>
    <scope>NUCLEOTIDE SEQUENCE</scope>
</reference>
<sequence length="122" mass="14196">MQKFLTIALLILCITAKKYHKSDEKEPEKQPEKQPEKEPVQDSNPMVQCLEKNCMNEAFGCFFDEECAKTMDSCEKEYGDNIRIDELVKCSSDNKIAIVFSECMEKNCNNLGKIMRFLNRRN</sequence>
<feature type="signal peptide" evidence="2">
    <location>
        <begin position="1"/>
        <end position="16"/>
    </location>
</feature>
<dbReference type="AlphaFoldDB" id="A0A8S1QNC3"/>
<comment type="caution">
    <text evidence="3">The sequence shown here is derived from an EMBL/GenBank/DDBJ whole genome shotgun (WGS) entry which is preliminary data.</text>
</comment>
<evidence type="ECO:0000313" key="4">
    <source>
        <dbReference type="Proteomes" id="UP000692954"/>
    </source>
</evidence>
<dbReference type="Proteomes" id="UP000692954">
    <property type="component" value="Unassembled WGS sequence"/>
</dbReference>
<dbReference type="EMBL" id="CAJJDN010000112">
    <property type="protein sequence ID" value="CAD8117032.1"/>
    <property type="molecule type" value="Genomic_DNA"/>
</dbReference>
<accession>A0A8S1QNC3</accession>